<dbReference type="Proteomes" id="UP000595917">
    <property type="component" value="Chromosome"/>
</dbReference>
<keyword evidence="2" id="KW-1185">Reference proteome</keyword>
<protein>
    <submittedName>
        <fullName evidence="1">DUF2004 domain-containing protein</fullName>
    </submittedName>
</protein>
<reference evidence="1" key="1">
    <citation type="submission" date="2021-01" db="EMBL/GenBank/DDBJ databases">
        <title>Description of Breznakiella homolactica.</title>
        <authorList>
            <person name="Song Y."/>
            <person name="Brune A."/>
        </authorList>
    </citation>
    <scope>NUCLEOTIDE SEQUENCE</scope>
    <source>
        <strain evidence="1">RmG30</strain>
    </source>
</reference>
<name>A0A7T8B8K2_9SPIR</name>
<sequence length="182" mass="20885">MGLRKTSNSADIFMVRRGETMGKYTTKYFGEITIDESSDFEFIETSYRNQAIHISLSDCSLYGPELKTCLGILDRYAEIDVMARKAILENFPGDETVAYYFECHFDSLEEEFLMKIFGVQRFDEFDIARTTAGLGYPDLLFGIEDGKINFSVDYMVSKDYSDEILCVKMDRDLNVTGFSHES</sequence>
<proteinExistence type="predicted"/>
<dbReference type="KEGG" id="bhc:JFL75_17430"/>
<dbReference type="AlphaFoldDB" id="A0A7T8B8K2"/>
<gene>
    <name evidence="1" type="ORF">JFL75_17430</name>
</gene>
<accession>A0A7T8B8K2</accession>
<evidence type="ECO:0000313" key="2">
    <source>
        <dbReference type="Proteomes" id="UP000595917"/>
    </source>
</evidence>
<evidence type="ECO:0000313" key="1">
    <source>
        <dbReference type="EMBL" id="QQO08689.1"/>
    </source>
</evidence>
<organism evidence="1 2">
    <name type="scientific">Breznakiella homolactica</name>
    <dbReference type="NCBI Taxonomy" id="2798577"/>
    <lineage>
        <taxon>Bacteria</taxon>
        <taxon>Pseudomonadati</taxon>
        <taxon>Spirochaetota</taxon>
        <taxon>Spirochaetia</taxon>
        <taxon>Spirochaetales</taxon>
        <taxon>Breznakiellaceae</taxon>
        <taxon>Breznakiella</taxon>
    </lineage>
</organism>
<dbReference type="EMBL" id="CP067089">
    <property type="protein sequence ID" value="QQO08689.1"/>
    <property type="molecule type" value="Genomic_DNA"/>
</dbReference>